<proteinExistence type="predicted"/>
<dbReference type="AlphaFoldDB" id="A0A8H5B3K5"/>
<name>A0A8H5B3K5_9AGAR</name>
<gene>
    <name evidence="1" type="ORF">D9611_004821</name>
</gene>
<evidence type="ECO:0000313" key="2">
    <source>
        <dbReference type="Proteomes" id="UP000541558"/>
    </source>
</evidence>
<sequence length="650" mass="73631">MPEYRECTGHGQTGHVYLQILQKDPNGCHLQGLWGDTTTVEDAKGKRVIPHVIPFLHGCKSARGNPNQRGLVIPSELAKKAVSIKDLGWVLQKVLYDPRTIVLCFGDRYLKLAFLTHTSMQLYPRNMWENTVMTTEKTERFKVGLALEFLHHIWSFNSRDLVFKPTWVKFAPMELYIKDERRRYDLGRDVFFQFSLFLQDLVRWRSERMSGSRTGLAMKVIRNADGTPFYGLGVYTASEVFSKAGIPLDAKEKDVFDDPSSTGRLCEAWWTWAYQSQGVFKTYIRSAMDKKTNIIGPSDAHRQRVVTDLDVYGKDTANVPPRMLLINGGSDWQARGKFHLFDPVFIADGLQCVDEVKEISLGPIIFGLSEWRRLNPSAPDPNDPLTLSFIAEGKWSSTWIPSNLNLQAYKAEGASIGDAIILRPGEVRRWKKARVFFYKEDSQMWTITRLDTLPPRVTQPSESERENALFKNIISNKNDVAIGVLEYAGHAKSLNTPHGEKMIPTRGDPTLSEYQCKLSLLDKTAGKGTRKVKLSSAEQARLNQKVAKIKAAGPSTPVTGKRKEASFTPTAPLQVYPYPLALLPSPYIRTPERVKRARQWEDSQLPIPVVQRKRYGIDLAMQRDVARGSTSKDILYHRAPSRRPKCSSSP</sequence>
<comment type="caution">
    <text evidence="1">The sequence shown here is derived from an EMBL/GenBank/DDBJ whole genome shotgun (WGS) entry which is preliminary data.</text>
</comment>
<dbReference type="OrthoDB" id="3268838at2759"/>
<evidence type="ECO:0000313" key="1">
    <source>
        <dbReference type="EMBL" id="KAF5315917.1"/>
    </source>
</evidence>
<protein>
    <submittedName>
        <fullName evidence="1">Uncharacterized protein</fullName>
    </submittedName>
</protein>
<dbReference type="EMBL" id="JAACJK010000220">
    <property type="protein sequence ID" value="KAF5315917.1"/>
    <property type="molecule type" value="Genomic_DNA"/>
</dbReference>
<reference evidence="1 2" key="1">
    <citation type="journal article" date="2020" name="ISME J.">
        <title>Uncovering the hidden diversity of litter-decomposition mechanisms in mushroom-forming fungi.</title>
        <authorList>
            <person name="Floudas D."/>
            <person name="Bentzer J."/>
            <person name="Ahren D."/>
            <person name="Johansson T."/>
            <person name="Persson P."/>
            <person name="Tunlid A."/>
        </authorList>
    </citation>
    <scope>NUCLEOTIDE SEQUENCE [LARGE SCALE GENOMIC DNA]</scope>
    <source>
        <strain evidence="1 2">CBS 175.51</strain>
    </source>
</reference>
<organism evidence="1 2">
    <name type="scientific">Ephemerocybe angulata</name>
    <dbReference type="NCBI Taxonomy" id="980116"/>
    <lineage>
        <taxon>Eukaryota</taxon>
        <taxon>Fungi</taxon>
        <taxon>Dikarya</taxon>
        <taxon>Basidiomycota</taxon>
        <taxon>Agaricomycotina</taxon>
        <taxon>Agaricomycetes</taxon>
        <taxon>Agaricomycetidae</taxon>
        <taxon>Agaricales</taxon>
        <taxon>Agaricineae</taxon>
        <taxon>Psathyrellaceae</taxon>
        <taxon>Ephemerocybe</taxon>
    </lineage>
</organism>
<accession>A0A8H5B3K5</accession>
<dbReference type="Proteomes" id="UP000541558">
    <property type="component" value="Unassembled WGS sequence"/>
</dbReference>
<keyword evidence="2" id="KW-1185">Reference proteome</keyword>